<feature type="chain" id="PRO_5039707800" evidence="5">
    <location>
        <begin position="19"/>
        <end position="356"/>
    </location>
</feature>
<evidence type="ECO:0000256" key="4">
    <source>
        <dbReference type="SAM" id="MobiDB-lite"/>
    </source>
</evidence>
<keyword evidence="3 5" id="KW-0732">Signal</keyword>
<organism evidence="7 8">
    <name type="scientific">Coprococcus comes</name>
    <dbReference type="NCBI Taxonomy" id="410072"/>
    <lineage>
        <taxon>Bacteria</taxon>
        <taxon>Bacillati</taxon>
        <taxon>Bacillota</taxon>
        <taxon>Clostridia</taxon>
        <taxon>Lachnospirales</taxon>
        <taxon>Lachnospiraceae</taxon>
        <taxon>Coprococcus</taxon>
    </lineage>
</organism>
<evidence type="ECO:0000256" key="1">
    <source>
        <dbReference type="ARBA" id="ARBA00004196"/>
    </source>
</evidence>
<name>A0A3E4GQR2_9FIRM</name>
<dbReference type="GO" id="GO:0030313">
    <property type="term" value="C:cell envelope"/>
    <property type="evidence" value="ECO:0007669"/>
    <property type="project" value="UniProtKB-SubCell"/>
</dbReference>
<dbReference type="Pfam" id="PF13407">
    <property type="entry name" value="Peripla_BP_4"/>
    <property type="match status" value="1"/>
</dbReference>
<feature type="domain" description="Periplasmic binding protein" evidence="6">
    <location>
        <begin position="48"/>
        <end position="317"/>
    </location>
</feature>
<feature type="signal peptide" evidence="5">
    <location>
        <begin position="1"/>
        <end position="18"/>
    </location>
</feature>
<comment type="subcellular location">
    <subcellularLocation>
        <location evidence="1">Cell envelope</location>
    </subcellularLocation>
</comment>
<dbReference type="AlphaFoldDB" id="A0A3E4GQR2"/>
<feature type="region of interest" description="Disordered" evidence="4">
    <location>
        <begin position="337"/>
        <end position="356"/>
    </location>
</feature>
<feature type="compositionally biased region" description="Basic and acidic residues" evidence="4">
    <location>
        <begin position="29"/>
        <end position="41"/>
    </location>
</feature>
<evidence type="ECO:0000256" key="2">
    <source>
        <dbReference type="ARBA" id="ARBA00007639"/>
    </source>
</evidence>
<gene>
    <name evidence="7" type="ORF">DXD67_07305</name>
</gene>
<dbReference type="InterPro" id="IPR028082">
    <property type="entry name" value="Peripla_BP_I"/>
</dbReference>
<dbReference type="GO" id="GO:0030246">
    <property type="term" value="F:carbohydrate binding"/>
    <property type="evidence" value="ECO:0007669"/>
    <property type="project" value="UniProtKB-ARBA"/>
</dbReference>
<dbReference type="Gene3D" id="3.40.50.2300">
    <property type="match status" value="2"/>
</dbReference>
<dbReference type="PANTHER" id="PTHR46847:SF1">
    <property type="entry name" value="D-ALLOSE-BINDING PERIPLASMIC PROTEIN-RELATED"/>
    <property type="match status" value="1"/>
</dbReference>
<dbReference type="Proteomes" id="UP000260655">
    <property type="component" value="Unassembled WGS sequence"/>
</dbReference>
<dbReference type="InterPro" id="IPR025997">
    <property type="entry name" value="SBP_2_dom"/>
</dbReference>
<protein>
    <submittedName>
        <fullName evidence="7">ABC transporter substrate-binding protein</fullName>
    </submittedName>
</protein>
<comment type="caution">
    <text evidence="7">The sequence shown here is derived from an EMBL/GenBank/DDBJ whole genome shotgun (WGS) entry which is preliminary data.</text>
</comment>
<reference evidence="7 8" key="1">
    <citation type="submission" date="2018-08" db="EMBL/GenBank/DDBJ databases">
        <title>A genome reference for cultivated species of the human gut microbiota.</title>
        <authorList>
            <person name="Zou Y."/>
            <person name="Xue W."/>
            <person name="Luo G."/>
        </authorList>
    </citation>
    <scope>NUCLEOTIDE SEQUENCE [LARGE SCALE GENOMIC DNA]</scope>
    <source>
        <strain evidence="7 8">TM07-19</strain>
    </source>
</reference>
<dbReference type="SUPFAM" id="SSF53822">
    <property type="entry name" value="Periplasmic binding protein-like I"/>
    <property type="match status" value="1"/>
</dbReference>
<evidence type="ECO:0000259" key="6">
    <source>
        <dbReference type="Pfam" id="PF13407"/>
    </source>
</evidence>
<feature type="region of interest" description="Disordered" evidence="4">
    <location>
        <begin position="20"/>
        <end position="41"/>
    </location>
</feature>
<evidence type="ECO:0000313" key="7">
    <source>
        <dbReference type="EMBL" id="RGJ23882.1"/>
    </source>
</evidence>
<evidence type="ECO:0000256" key="5">
    <source>
        <dbReference type="SAM" id="SignalP"/>
    </source>
</evidence>
<proteinExistence type="inferred from homology"/>
<dbReference type="PROSITE" id="PS51257">
    <property type="entry name" value="PROKAR_LIPOPROTEIN"/>
    <property type="match status" value="1"/>
</dbReference>
<evidence type="ECO:0000256" key="3">
    <source>
        <dbReference type="ARBA" id="ARBA00022729"/>
    </source>
</evidence>
<dbReference type="EMBL" id="QSOV01000006">
    <property type="protein sequence ID" value="RGJ23882.1"/>
    <property type="molecule type" value="Genomic_DNA"/>
</dbReference>
<accession>A0A3E4GQR2</accession>
<evidence type="ECO:0000313" key="8">
    <source>
        <dbReference type="Proteomes" id="UP000260655"/>
    </source>
</evidence>
<dbReference type="PANTHER" id="PTHR46847">
    <property type="entry name" value="D-ALLOSE-BINDING PERIPLASMIC PROTEIN-RELATED"/>
    <property type="match status" value="1"/>
</dbReference>
<sequence>MKKVVSMLLVGAMTLSLAACSGGKSSGSSDDKSSSKGGSDKKSYHVIYLTPSTASQFWTYVGIGIENAMKDIEESEGITVDYEVVGPAEESQTEDYVTTFEQCIGKQPDAIVTATLAIDATVPKAQEATNAGIVLNFVNCGIGTGDDGANEDYYNEFYYCSNDTIGEMAAEAFKDAMDAKGVTSGVLGMNTNVENEALNHRIDGFRTKIAEIAPELELTDTYYNGNDVETAQKNAENIISTYGDKLIGMYSGNNITGDGVCNAVADSNVGDKFINVAVDSDDIEIQALKNGVLDAIIVQDAYAQGYKCMENALRTLIDGKNPESKKQVNCPPVVITKDNMDDSDMQDLLDPTRLQK</sequence>
<comment type="similarity">
    <text evidence="2">Belongs to the bacterial solute-binding protein 2 family.</text>
</comment>